<reference evidence="2" key="1">
    <citation type="journal article" date="2014" name="PLoS ONE">
        <title>Transcriptome-Based Identification of ABC Transporters in the Western Tarnished Plant Bug Lygus hesperus.</title>
        <authorList>
            <person name="Hull J.J."/>
            <person name="Chaney K."/>
            <person name="Geib S.M."/>
            <person name="Fabrick J.A."/>
            <person name="Brent C.S."/>
            <person name="Walsh D."/>
            <person name="Lavine L.C."/>
        </authorList>
    </citation>
    <scope>NUCLEOTIDE SEQUENCE</scope>
</reference>
<dbReference type="AlphaFoldDB" id="A0A0A9YJS5"/>
<dbReference type="PANTHER" id="PTHR14690">
    <property type="entry name" value="IQ MOTIF CONTAINING WITH AAA DOMAIN 1"/>
    <property type="match status" value="1"/>
</dbReference>
<dbReference type="InterPro" id="IPR052267">
    <property type="entry name" value="N-DRC_Component"/>
</dbReference>
<dbReference type="InterPro" id="IPR003959">
    <property type="entry name" value="ATPase_AAA_core"/>
</dbReference>
<dbReference type="GO" id="GO:0016887">
    <property type="term" value="F:ATP hydrolysis activity"/>
    <property type="evidence" value="ECO:0007669"/>
    <property type="project" value="InterPro"/>
</dbReference>
<sequence length="167" mass="17871">MRMKQNDLCNLFTQLFMSNTVGSSSSSSSSANKTLSLPSFAAVRRAITESVVLPLGSQVIHDLAPWIKGVFLYGFPATGKTLATFAACNEAGAMFFNLSPDNFVNVKGIAKTIQAAFALARLKAPSVLYLDHVDKVFPAKGSVGKRSKAKKGGGKDLLLLRGKKMKK</sequence>
<accession>A0A0A9YJS5</accession>
<dbReference type="InterPro" id="IPR027417">
    <property type="entry name" value="P-loop_NTPase"/>
</dbReference>
<dbReference type="PANTHER" id="PTHR14690:SF0">
    <property type="entry name" value="IQ MOTIF CONTAINING WITH AAA DOMAIN 1"/>
    <property type="match status" value="1"/>
</dbReference>
<proteinExistence type="predicted"/>
<dbReference type="SUPFAM" id="SSF52540">
    <property type="entry name" value="P-loop containing nucleoside triphosphate hydrolases"/>
    <property type="match status" value="1"/>
</dbReference>
<name>A0A0A9YJS5_LYGHE</name>
<feature type="domain" description="ATPase AAA-type core" evidence="1">
    <location>
        <begin position="70"/>
        <end position="144"/>
    </location>
</feature>
<protein>
    <submittedName>
        <fullName evidence="2">IQ and AAA domain-containing protein 1-like protein</fullName>
    </submittedName>
</protein>
<dbReference type="EMBL" id="GBHO01011733">
    <property type="protein sequence ID" value="JAG31871.1"/>
    <property type="molecule type" value="Transcribed_RNA"/>
</dbReference>
<evidence type="ECO:0000313" key="2">
    <source>
        <dbReference type="EMBL" id="JAG31871.1"/>
    </source>
</evidence>
<evidence type="ECO:0000259" key="1">
    <source>
        <dbReference type="Pfam" id="PF00004"/>
    </source>
</evidence>
<organism evidence="2">
    <name type="scientific">Lygus hesperus</name>
    <name type="common">Western plant bug</name>
    <dbReference type="NCBI Taxonomy" id="30085"/>
    <lineage>
        <taxon>Eukaryota</taxon>
        <taxon>Metazoa</taxon>
        <taxon>Ecdysozoa</taxon>
        <taxon>Arthropoda</taxon>
        <taxon>Hexapoda</taxon>
        <taxon>Insecta</taxon>
        <taxon>Pterygota</taxon>
        <taxon>Neoptera</taxon>
        <taxon>Paraneoptera</taxon>
        <taxon>Hemiptera</taxon>
        <taxon>Heteroptera</taxon>
        <taxon>Panheteroptera</taxon>
        <taxon>Cimicomorpha</taxon>
        <taxon>Miridae</taxon>
        <taxon>Mirini</taxon>
        <taxon>Lygus</taxon>
    </lineage>
</organism>
<dbReference type="Pfam" id="PF00004">
    <property type="entry name" value="AAA"/>
    <property type="match status" value="1"/>
</dbReference>
<dbReference type="GO" id="GO:0005524">
    <property type="term" value="F:ATP binding"/>
    <property type="evidence" value="ECO:0007669"/>
    <property type="project" value="InterPro"/>
</dbReference>
<reference evidence="2" key="2">
    <citation type="submission" date="2014-07" db="EMBL/GenBank/DDBJ databases">
        <authorList>
            <person name="Hull J."/>
        </authorList>
    </citation>
    <scope>NUCLEOTIDE SEQUENCE</scope>
</reference>
<dbReference type="Gene3D" id="3.40.50.300">
    <property type="entry name" value="P-loop containing nucleotide triphosphate hydrolases"/>
    <property type="match status" value="1"/>
</dbReference>
<gene>
    <name evidence="2" type="primary">Iqca1p1</name>
    <name evidence="2" type="ORF">CM83_14995</name>
</gene>